<reference evidence="12" key="1">
    <citation type="journal article" date="2019" name="Int. J. Syst. Evol. Microbiol.">
        <title>The Global Catalogue of Microorganisms (GCM) 10K type strain sequencing project: providing services to taxonomists for standard genome sequencing and annotation.</title>
        <authorList>
            <consortium name="The Broad Institute Genomics Platform"/>
            <consortium name="The Broad Institute Genome Sequencing Center for Infectious Disease"/>
            <person name="Wu L."/>
            <person name="Ma J."/>
        </authorList>
    </citation>
    <scope>NUCLEOTIDE SEQUENCE [LARGE SCALE GENOMIC DNA]</scope>
    <source>
        <strain evidence="12">NBRC 113072</strain>
    </source>
</reference>
<dbReference type="InterPro" id="IPR006156">
    <property type="entry name" value="Dihydroneopterin_aldolase"/>
</dbReference>
<keyword evidence="8 9" id="KW-0289">Folate biosynthesis</keyword>
<dbReference type="EC" id="2.7.6.3" evidence="9"/>
<evidence type="ECO:0000256" key="7">
    <source>
        <dbReference type="ARBA" id="ARBA00022840"/>
    </source>
</evidence>
<comment type="similarity">
    <text evidence="3">In the N-terminal section; belongs to the DHNA family.</text>
</comment>
<dbReference type="Gene3D" id="3.30.70.560">
    <property type="entry name" value="7,8-Dihydro-6-hydroxymethylpterin-pyrophosphokinase HPPK"/>
    <property type="match status" value="1"/>
</dbReference>
<dbReference type="PROSITE" id="PS00794">
    <property type="entry name" value="HPPK"/>
    <property type="match status" value="1"/>
</dbReference>
<dbReference type="NCBIfam" id="TIGR00526">
    <property type="entry name" value="folB_dom"/>
    <property type="match status" value="1"/>
</dbReference>
<dbReference type="CDD" id="cd00483">
    <property type="entry name" value="HPPK"/>
    <property type="match status" value="1"/>
</dbReference>
<evidence type="ECO:0000256" key="1">
    <source>
        <dbReference type="ARBA" id="ARBA00000198"/>
    </source>
</evidence>
<keyword evidence="7" id="KW-0067">ATP-binding</keyword>
<comment type="pathway">
    <text evidence="2">Cofactor biosynthesis; tetrahydrofolate biosynthesis; 2-amino-4-hydroxy-6-hydroxymethyl-7,8-dihydropteridine diphosphate from 7,8-dihydroneopterin triphosphate: step 4/4.</text>
</comment>
<dbReference type="PANTHER" id="PTHR43071">
    <property type="entry name" value="2-AMINO-4-HYDROXY-6-HYDROXYMETHYLDIHYDROPTERIDINE PYROPHOSPHOKINASE"/>
    <property type="match status" value="1"/>
</dbReference>
<comment type="function">
    <text evidence="9">Catalyzes the conversion of 7,8-dihydroneopterin to 6-hydroxymethyl-7,8-dihydropterin.</text>
</comment>
<name>A0ABQ6IKT8_9MICO</name>
<dbReference type="EMBL" id="BSUO01000001">
    <property type="protein sequence ID" value="GMA38366.1"/>
    <property type="molecule type" value="Genomic_DNA"/>
</dbReference>
<comment type="similarity">
    <text evidence="9">Belongs to the DHNA family.</text>
</comment>
<sequence>MTDRIRLTGLEADGTHGVLPEEHLRAQRFVVDVTLEVDLSAAGASDDLADTVSYAEVAQDVVEVVEGPHVDLVETLADRIARTLLRRPPIEAVEVVVHKPDAPIPLRFADVAVEIRREARHRVVIALGANDGDPGHTLAAAVRAVAGIEGMRVDGVSDLYETDPVGGPEQPVYLNAVLVGHTRLSPHTLLGRLHEVEADHGRVRQVRWGPRTLDLDLVQHGDPGAGDDVVCDTADLVLPHPRAHQRAFVLVPWAQVDPRALLRVADEPVPVAELVSALDADGLLEGVRTRNTWQPSW</sequence>
<evidence type="ECO:0000256" key="9">
    <source>
        <dbReference type="RuleBase" id="RU362079"/>
    </source>
</evidence>
<dbReference type="CDD" id="cd00534">
    <property type="entry name" value="DHNA_DHNTPE"/>
    <property type="match status" value="1"/>
</dbReference>
<comment type="pathway">
    <text evidence="9">Cofactor biosynthesis; tetrahydrofolate biosynthesis; 2-amino-4-hydroxy-6-hydroxymethyl-7,8-dihydropteridine diphosphate from 7,8-dihydroneopterin triphosphate: step 3/4.</text>
</comment>
<dbReference type="Pfam" id="PF02152">
    <property type="entry name" value="FolB"/>
    <property type="match status" value="1"/>
</dbReference>
<comment type="catalytic activity">
    <reaction evidence="1">
        <text>6-hydroxymethyl-7,8-dihydropterin + ATP = (7,8-dihydropterin-6-yl)methyl diphosphate + AMP + H(+)</text>
        <dbReference type="Rhea" id="RHEA:11412"/>
        <dbReference type="ChEBI" id="CHEBI:15378"/>
        <dbReference type="ChEBI" id="CHEBI:30616"/>
        <dbReference type="ChEBI" id="CHEBI:44841"/>
        <dbReference type="ChEBI" id="CHEBI:72950"/>
        <dbReference type="ChEBI" id="CHEBI:456215"/>
        <dbReference type="EC" id="2.7.6.3"/>
    </reaction>
</comment>
<evidence type="ECO:0000256" key="6">
    <source>
        <dbReference type="ARBA" id="ARBA00022777"/>
    </source>
</evidence>
<comment type="catalytic activity">
    <reaction evidence="9">
        <text>7,8-dihydroneopterin = 6-hydroxymethyl-7,8-dihydropterin + glycolaldehyde</text>
        <dbReference type="Rhea" id="RHEA:10540"/>
        <dbReference type="ChEBI" id="CHEBI:17001"/>
        <dbReference type="ChEBI" id="CHEBI:17071"/>
        <dbReference type="ChEBI" id="CHEBI:44841"/>
        <dbReference type="EC" id="4.1.2.25"/>
    </reaction>
</comment>
<dbReference type="Pfam" id="PF01288">
    <property type="entry name" value="HPPK"/>
    <property type="match status" value="1"/>
</dbReference>
<evidence type="ECO:0000259" key="10">
    <source>
        <dbReference type="PROSITE" id="PS00794"/>
    </source>
</evidence>
<dbReference type="InterPro" id="IPR006157">
    <property type="entry name" value="FolB_dom"/>
</dbReference>
<keyword evidence="5" id="KW-0547">Nucleotide-binding</keyword>
<keyword evidence="4" id="KW-0808">Transferase</keyword>
<evidence type="ECO:0000313" key="11">
    <source>
        <dbReference type="EMBL" id="GMA38366.1"/>
    </source>
</evidence>
<dbReference type="InterPro" id="IPR043133">
    <property type="entry name" value="GTP-CH-I_C/QueF"/>
</dbReference>
<dbReference type="SMART" id="SM00905">
    <property type="entry name" value="FolB"/>
    <property type="match status" value="1"/>
</dbReference>
<evidence type="ECO:0000256" key="8">
    <source>
        <dbReference type="ARBA" id="ARBA00022909"/>
    </source>
</evidence>
<dbReference type="SUPFAM" id="SSF55620">
    <property type="entry name" value="Tetrahydrobiopterin biosynthesis enzymes-like"/>
    <property type="match status" value="1"/>
</dbReference>
<dbReference type="NCBIfam" id="TIGR01498">
    <property type="entry name" value="folK"/>
    <property type="match status" value="1"/>
</dbReference>
<protein>
    <recommendedName>
        <fullName evidence="9">Bifunctional folate synthesis protein</fullName>
    </recommendedName>
    <domain>
        <recommendedName>
            <fullName evidence="9">Dihydroneopterin aldolase</fullName>
            <shortName evidence="9">DHNA</shortName>
            <ecNumber evidence="9">4.1.2.25</ecNumber>
        </recommendedName>
        <alternativeName>
            <fullName evidence="9">7,8-dihydroneopterin aldolase</fullName>
        </alternativeName>
    </domain>
    <domain>
        <recommendedName>
            <fullName evidence="9">2-amino-4-hydroxy-6-hydroxymethyldihydropteridine pyrophosphokinase</fullName>
            <ecNumber evidence="9">2.7.6.3</ecNumber>
        </recommendedName>
        <alternativeName>
            <fullName evidence="9">6-hydroxymethyl-7,8-dihydropterin pyrophosphokinase</fullName>
            <shortName evidence="9">PPPK</shortName>
        </alternativeName>
        <alternativeName>
            <fullName evidence="9">7,8-dihydro-6-hydroxymethylpterin pyrophosphokinase</fullName>
            <shortName evidence="9">HPPK</shortName>
        </alternativeName>
    </domain>
</protein>
<evidence type="ECO:0000256" key="3">
    <source>
        <dbReference type="ARBA" id="ARBA00009640"/>
    </source>
</evidence>
<dbReference type="Proteomes" id="UP001157126">
    <property type="component" value="Unassembled WGS sequence"/>
</dbReference>
<dbReference type="PANTHER" id="PTHR43071:SF1">
    <property type="entry name" value="2-AMINO-4-HYDROXY-6-HYDROXYMETHYLDIHYDROPTERIDINE PYROPHOSPHOKINASE"/>
    <property type="match status" value="1"/>
</dbReference>
<organism evidence="11 12">
    <name type="scientific">Mobilicoccus caccae</name>
    <dbReference type="NCBI Taxonomy" id="1859295"/>
    <lineage>
        <taxon>Bacteria</taxon>
        <taxon>Bacillati</taxon>
        <taxon>Actinomycetota</taxon>
        <taxon>Actinomycetes</taxon>
        <taxon>Micrococcales</taxon>
        <taxon>Dermatophilaceae</taxon>
        <taxon>Mobilicoccus</taxon>
    </lineage>
</organism>
<dbReference type="Gene3D" id="3.30.1130.10">
    <property type="match status" value="1"/>
</dbReference>
<dbReference type="SUPFAM" id="SSF55083">
    <property type="entry name" value="6-hydroxymethyl-7,8-dihydropterin pyrophosphokinase, HPPK"/>
    <property type="match status" value="1"/>
</dbReference>
<keyword evidence="6" id="KW-0418">Kinase</keyword>
<feature type="domain" description="7,8-dihydro-6-hydroxymethylpterin-pyrophosphokinase" evidence="10">
    <location>
        <begin position="207"/>
        <end position="218"/>
    </location>
</feature>
<comment type="caution">
    <text evidence="11">The sequence shown here is derived from an EMBL/GenBank/DDBJ whole genome shotgun (WGS) entry which is preliminary data.</text>
</comment>
<dbReference type="EC" id="4.1.2.25" evidence="9"/>
<dbReference type="NCBIfam" id="TIGR00525">
    <property type="entry name" value="folB"/>
    <property type="match status" value="1"/>
</dbReference>
<proteinExistence type="inferred from homology"/>
<keyword evidence="12" id="KW-1185">Reference proteome</keyword>
<dbReference type="InterPro" id="IPR035907">
    <property type="entry name" value="Hppk_sf"/>
</dbReference>
<gene>
    <name evidence="11" type="ORF">GCM10025883_04110</name>
</gene>
<keyword evidence="9" id="KW-0456">Lyase</keyword>
<evidence type="ECO:0000256" key="4">
    <source>
        <dbReference type="ARBA" id="ARBA00022679"/>
    </source>
</evidence>
<accession>A0ABQ6IKT8</accession>
<evidence type="ECO:0000256" key="2">
    <source>
        <dbReference type="ARBA" id="ARBA00005051"/>
    </source>
</evidence>
<dbReference type="RefSeq" id="WP_284302434.1">
    <property type="nucleotide sequence ID" value="NZ_BSUO01000001.1"/>
</dbReference>
<evidence type="ECO:0000313" key="12">
    <source>
        <dbReference type="Proteomes" id="UP001157126"/>
    </source>
</evidence>
<evidence type="ECO:0000256" key="5">
    <source>
        <dbReference type="ARBA" id="ARBA00022741"/>
    </source>
</evidence>
<dbReference type="InterPro" id="IPR000550">
    <property type="entry name" value="Hppk"/>
</dbReference>